<organism evidence="1 2">
    <name type="scientific">Paenibacillus sepulcri</name>
    <dbReference type="NCBI Taxonomy" id="359917"/>
    <lineage>
        <taxon>Bacteria</taxon>
        <taxon>Bacillati</taxon>
        <taxon>Bacillota</taxon>
        <taxon>Bacilli</taxon>
        <taxon>Bacillales</taxon>
        <taxon>Paenibacillaceae</taxon>
        <taxon>Paenibacillus</taxon>
    </lineage>
</organism>
<keyword evidence="2" id="KW-1185">Reference proteome</keyword>
<evidence type="ECO:0000313" key="1">
    <source>
        <dbReference type="EMBL" id="MBW7455912.1"/>
    </source>
</evidence>
<proteinExistence type="predicted"/>
<dbReference type="RefSeq" id="WP_210038484.1">
    <property type="nucleotide sequence ID" value="NZ_JBHLVU010000022.1"/>
</dbReference>
<gene>
    <name evidence="1" type="ORF">K0U00_17940</name>
</gene>
<name>A0ABS7C4T2_9BACL</name>
<protein>
    <submittedName>
        <fullName evidence="1">GDYXXLXY domain-containing protein</fullName>
    </submittedName>
</protein>
<reference evidence="1 2" key="1">
    <citation type="submission" date="2021-07" db="EMBL/GenBank/DDBJ databases">
        <title>Paenibacillus radiodurans sp. nov., isolated from the southeastern edge of Tengger Desert.</title>
        <authorList>
            <person name="Zhang G."/>
        </authorList>
    </citation>
    <scope>NUCLEOTIDE SEQUENCE [LARGE SCALE GENOMIC DNA]</scope>
    <source>
        <strain evidence="1 2">CCM 7311</strain>
    </source>
</reference>
<accession>A0ABS7C4T2</accession>
<dbReference type="InterPro" id="IPR025833">
    <property type="entry name" value="GDYXXLXY"/>
</dbReference>
<comment type="caution">
    <text evidence="1">The sequence shown here is derived from an EMBL/GenBank/DDBJ whole genome shotgun (WGS) entry which is preliminary data.</text>
</comment>
<sequence length="182" mass="20561">MTRIDFMQRHRTKLFIVLIAAQILFLGGLVSYHYAALWFGQEARLATTPIDPRDLLYGDYVTLNYEISQLDPGLWRGPGNLPEEGDKVYVVLQLAADSDVYQAKALYSRKPAPSGGELIIKGRVRYATNTGIFINYGLEKFYIPENTGKQLEEQTDSLVVKVRIAPWGNAVIEEIEPLTQPR</sequence>
<evidence type="ECO:0000313" key="2">
    <source>
        <dbReference type="Proteomes" id="UP001519887"/>
    </source>
</evidence>
<dbReference type="Pfam" id="PF14345">
    <property type="entry name" value="GDYXXLXY"/>
    <property type="match status" value="1"/>
</dbReference>
<dbReference type="Proteomes" id="UP001519887">
    <property type="component" value="Unassembled WGS sequence"/>
</dbReference>
<dbReference type="EMBL" id="JAHZIK010000458">
    <property type="protein sequence ID" value="MBW7455912.1"/>
    <property type="molecule type" value="Genomic_DNA"/>
</dbReference>